<evidence type="ECO:0000313" key="2">
    <source>
        <dbReference type="EMBL" id="KAA8909191.1"/>
    </source>
</evidence>
<feature type="compositionally biased region" description="Acidic residues" evidence="1">
    <location>
        <begin position="116"/>
        <end position="125"/>
    </location>
</feature>
<dbReference type="InParanoid" id="A0A5J5F142"/>
<accession>A0A5J5F142</accession>
<dbReference type="AlphaFoldDB" id="A0A5J5F142"/>
<evidence type="ECO:0000313" key="3">
    <source>
        <dbReference type="Proteomes" id="UP000326924"/>
    </source>
</evidence>
<dbReference type="Proteomes" id="UP000326924">
    <property type="component" value="Unassembled WGS sequence"/>
</dbReference>
<organism evidence="2 3">
    <name type="scientific">Sphaerosporella brunnea</name>
    <dbReference type="NCBI Taxonomy" id="1250544"/>
    <lineage>
        <taxon>Eukaryota</taxon>
        <taxon>Fungi</taxon>
        <taxon>Dikarya</taxon>
        <taxon>Ascomycota</taxon>
        <taxon>Pezizomycotina</taxon>
        <taxon>Pezizomycetes</taxon>
        <taxon>Pezizales</taxon>
        <taxon>Pyronemataceae</taxon>
        <taxon>Sphaerosporella</taxon>
    </lineage>
</organism>
<dbReference type="EMBL" id="VXIS01000060">
    <property type="protein sequence ID" value="KAA8909191.1"/>
    <property type="molecule type" value="Genomic_DNA"/>
</dbReference>
<proteinExistence type="predicted"/>
<gene>
    <name evidence="2" type="ORF">FN846DRAFT_943183</name>
</gene>
<sequence>MIPDLRRISWMSTMSMRDPDPPSLIVSDDQDSNEAAAAAAAAASNSPPEFSALLYGSTTTHRDRLVRLLQLHTDAAPTAADIRTFSEAASERKQQACNQTGRDSLMESMEIDIFSDDEEEEEAEETTPLVSQEKEEGEGEYFLSALPRVGVDGYEPTVDDMLALPLPHKGVTSYSIPIPEPNPRTLRLVDTTSLTHKPSNGMKLRRMGIFSDLDGMVYLVRLSAYQAELRDAQQEGAHKCGGGGQSTIFVLDMEGFSAKSVVGFEGDDVKEAAEFVGEMFTQAVAAGGEMYGQKQKQNAHYVLVSSLAEQCREDLLAELGACLAEIASVKGDFLRA</sequence>
<evidence type="ECO:0000256" key="1">
    <source>
        <dbReference type="SAM" id="MobiDB-lite"/>
    </source>
</evidence>
<feature type="region of interest" description="Disordered" evidence="1">
    <location>
        <begin position="13"/>
        <end position="44"/>
    </location>
</feature>
<comment type="caution">
    <text evidence="2">The sequence shown here is derived from an EMBL/GenBank/DDBJ whole genome shotgun (WGS) entry which is preliminary data.</text>
</comment>
<protein>
    <submittedName>
        <fullName evidence="2">Uncharacterized protein</fullName>
    </submittedName>
</protein>
<feature type="region of interest" description="Disordered" evidence="1">
    <location>
        <begin position="116"/>
        <end position="135"/>
    </location>
</feature>
<keyword evidence="3" id="KW-1185">Reference proteome</keyword>
<name>A0A5J5F142_9PEZI</name>
<reference evidence="2 3" key="1">
    <citation type="submission" date="2019-09" db="EMBL/GenBank/DDBJ databases">
        <title>Draft genome of the ectomycorrhizal ascomycete Sphaerosporella brunnea.</title>
        <authorList>
            <consortium name="DOE Joint Genome Institute"/>
            <person name="Benucci G.M."/>
            <person name="Marozzi G."/>
            <person name="Antonielli L."/>
            <person name="Sanchez S."/>
            <person name="Marco P."/>
            <person name="Wang X."/>
            <person name="Falini L.B."/>
            <person name="Barry K."/>
            <person name="Haridas S."/>
            <person name="Lipzen A."/>
            <person name="Labutti K."/>
            <person name="Grigoriev I.V."/>
            <person name="Murat C."/>
            <person name="Martin F."/>
            <person name="Albertini E."/>
            <person name="Donnini D."/>
            <person name="Bonito G."/>
        </authorList>
    </citation>
    <scope>NUCLEOTIDE SEQUENCE [LARGE SCALE GENOMIC DNA]</scope>
    <source>
        <strain evidence="2 3">Sb_GMNB300</strain>
    </source>
</reference>